<evidence type="ECO:0000259" key="1">
    <source>
        <dbReference type="Pfam" id="PF01814"/>
    </source>
</evidence>
<dbReference type="EMBL" id="CP080544">
    <property type="protein sequence ID" value="QYR53310.1"/>
    <property type="molecule type" value="Genomic_DNA"/>
</dbReference>
<dbReference type="InterPro" id="IPR012312">
    <property type="entry name" value="Hemerythrin-like"/>
</dbReference>
<protein>
    <submittedName>
        <fullName evidence="2">Hemerythrin domain-containing protein</fullName>
    </submittedName>
</protein>
<dbReference type="PANTHER" id="PTHR35585">
    <property type="entry name" value="HHE DOMAIN PROTEIN (AFU_ORTHOLOGUE AFUA_4G00730)"/>
    <property type="match status" value="1"/>
</dbReference>
<proteinExistence type="predicted"/>
<accession>A0ABX8WR43</accession>
<reference evidence="2 3" key="1">
    <citation type="submission" date="2021-08" db="EMBL/GenBank/DDBJ databases">
        <title>Lysobacter sp. strain CJ11 Genome sequencing and assembly.</title>
        <authorList>
            <person name="Kim I."/>
        </authorList>
    </citation>
    <scope>NUCLEOTIDE SEQUENCE [LARGE SCALE GENOMIC DNA]</scope>
    <source>
        <strain evidence="2 3">CJ11</strain>
    </source>
</reference>
<evidence type="ECO:0000313" key="3">
    <source>
        <dbReference type="Proteomes" id="UP000824755"/>
    </source>
</evidence>
<evidence type="ECO:0000313" key="2">
    <source>
        <dbReference type="EMBL" id="QYR53310.1"/>
    </source>
</evidence>
<gene>
    <name evidence="2" type="ORF">H8L67_02000</name>
</gene>
<dbReference type="PANTHER" id="PTHR35585:SF1">
    <property type="entry name" value="HHE DOMAIN PROTEIN (AFU_ORTHOLOGUE AFUA_4G00730)"/>
    <property type="match status" value="1"/>
</dbReference>
<name>A0ABX8WR43_9GAMM</name>
<keyword evidence="3" id="KW-1185">Reference proteome</keyword>
<sequence>MSKKELDALEAAVEILSKDHEEVDRQFGEYKKLMDYEAPAAQRKALADKICDALSQHAEMEEQIFYPAARRYLEKDSEEIMDHADVEHATLKVLIARITSTKASDPHFDAYVHVLGEYVKHHVEEEEDEMFSELRKQGADMDEALEAMKAFKVKKKGARK</sequence>
<feature type="domain" description="Hemerythrin-like" evidence="1">
    <location>
        <begin position="12"/>
        <end position="133"/>
    </location>
</feature>
<dbReference type="RefSeq" id="WP_220380127.1">
    <property type="nucleotide sequence ID" value="NZ_CP080544.1"/>
</dbReference>
<dbReference type="Pfam" id="PF01814">
    <property type="entry name" value="Hemerythrin"/>
    <property type="match status" value="1"/>
</dbReference>
<dbReference type="Proteomes" id="UP000824755">
    <property type="component" value="Chromosome"/>
</dbReference>
<organism evidence="2 3">
    <name type="scientific">Lysobacter soyae</name>
    <dbReference type="NCBI Taxonomy" id="2764185"/>
    <lineage>
        <taxon>Bacteria</taxon>
        <taxon>Pseudomonadati</taxon>
        <taxon>Pseudomonadota</taxon>
        <taxon>Gammaproteobacteria</taxon>
        <taxon>Lysobacterales</taxon>
        <taxon>Lysobacteraceae</taxon>
        <taxon>Lysobacter</taxon>
    </lineage>
</organism>
<dbReference type="Gene3D" id="1.20.120.520">
    <property type="entry name" value="nmb1532 protein domain like"/>
    <property type="match status" value="1"/>
</dbReference>